<sequence length="248" mass="27148">MVVERFCAEDEGTLSLVLSSSEDGGSPICELLGSASLVCAFSRNLEARLLGPGQVASERGTSEQDEDEDLLFFDGLPAASLEMQSLGDAASWRRILAELHNTPLSKLQGLVSSPPLWIRELRLLCLCAPSVADVRIMAGESLEQAWEFRCSGECLCAASPFFAAALGESPWIEGKSRELCMWGEDARAWQSMLLHMHNWPQGIGTGAGKDDGEHEEVYSLVRLLALCKKYLVDNQEKEVLGRLRDSQS</sequence>
<dbReference type="OrthoDB" id="410080at2759"/>
<proteinExistence type="predicted"/>
<dbReference type="AlphaFoldDB" id="A0A813GYU7"/>
<comment type="caution">
    <text evidence="1">The sequence shown here is derived from an EMBL/GenBank/DDBJ whole genome shotgun (WGS) entry which is preliminary data.</text>
</comment>
<dbReference type="EMBL" id="CAJNNV010029892">
    <property type="protein sequence ID" value="CAE8630463.1"/>
    <property type="molecule type" value="Genomic_DNA"/>
</dbReference>
<dbReference type="CDD" id="cd18186">
    <property type="entry name" value="BTB_POZ_ZBTB_KLHL-like"/>
    <property type="match status" value="1"/>
</dbReference>
<keyword evidence="2" id="KW-1185">Reference proteome</keyword>
<dbReference type="Proteomes" id="UP000654075">
    <property type="component" value="Unassembled WGS sequence"/>
</dbReference>
<name>A0A813GYU7_POLGL</name>
<organism evidence="1 2">
    <name type="scientific">Polarella glacialis</name>
    <name type="common">Dinoflagellate</name>
    <dbReference type="NCBI Taxonomy" id="89957"/>
    <lineage>
        <taxon>Eukaryota</taxon>
        <taxon>Sar</taxon>
        <taxon>Alveolata</taxon>
        <taxon>Dinophyceae</taxon>
        <taxon>Suessiales</taxon>
        <taxon>Suessiaceae</taxon>
        <taxon>Polarella</taxon>
    </lineage>
</organism>
<gene>
    <name evidence="1" type="ORF">PGLA1383_LOCUS46803</name>
</gene>
<dbReference type="InterPro" id="IPR011333">
    <property type="entry name" value="SKP1/BTB/POZ_sf"/>
</dbReference>
<evidence type="ECO:0000313" key="2">
    <source>
        <dbReference type="Proteomes" id="UP000654075"/>
    </source>
</evidence>
<reference evidence="1" key="1">
    <citation type="submission" date="2021-02" db="EMBL/GenBank/DDBJ databases">
        <authorList>
            <person name="Dougan E. K."/>
            <person name="Rhodes N."/>
            <person name="Thang M."/>
            <person name="Chan C."/>
        </authorList>
    </citation>
    <scope>NUCLEOTIDE SEQUENCE</scope>
</reference>
<evidence type="ECO:0000313" key="1">
    <source>
        <dbReference type="EMBL" id="CAE8630463.1"/>
    </source>
</evidence>
<dbReference type="Gene3D" id="3.30.710.10">
    <property type="entry name" value="Potassium Channel Kv1.1, Chain A"/>
    <property type="match status" value="1"/>
</dbReference>
<protein>
    <recommendedName>
        <fullName evidence="3">BTB domain-containing protein</fullName>
    </recommendedName>
</protein>
<evidence type="ECO:0008006" key="3">
    <source>
        <dbReference type="Google" id="ProtNLM"/>
    </source>
</evidence>
<feature type="non-terminal residue" evidence="1">
    <location>
        <position position="248"/>
    </location>
</feature>
<accession>A0A813GYU7</accession>